<organism evidence="1 2">
    <name type="scientific">Arsenicibacter rosenii</name>
    <dbReference type="NCBI Taxonomy" id="1750698"/>
    <lineage>
        <taxon>Bacteria</taxon>
        <taxon>Pseudomonadati</taxon>
        <taxon>Bacteroidota</taxon>
        <taxon>Cytophagia</taxon>
        <taxon>Cytophagales</taxon>
        <taxon>Spirosomataceae</taxon>
        <taxon>Arsenicibacter</taxon>
    </lineage>
</organism>
<name>A0A1S2VI09_9BACT</name>
<evidence type="ECO:0000313" key="2">
    <source>
        <dbReference type="Proteomes" id="UP000181790"/>
    </source>
</evidence>
<dbReference type="RefSeq" id="WP_071504464.1">
    <property type="nucleotide sequence ID" value="NZ_MORL01000009.1"/>
</dbReference>
<keyword evidence="2" id="KW-1185">Reference proteome</keyword>
<comment type="caution">
    <text evidence="1">The sequence shown here is derived from an EMBL/GenBank/DDBJ whole genome shotgun (WGS) entry which is preliminary data.</text>
</comment>
<protein>
    <submittedName>
        <fullName evidence="1">Uncharacterized protein</fullName>
    </submittedName>
</protein>
<dbReference type="EMBL" id="MORL01000009">
    <property type="protein sequence ID" value="OIN57875.1"/>
    <property type="molecule type" value="Genomic_DNA"/>
</dbReference>
<sequence>MRVEKLDSLTAYQNASLYTNLFSKAVKRAKEINRKNGLPNDFVRQGKRYYELPNGEIVTQNPLTDGETK</sequence>
<proteinExistence type="predicted"/>
<accession>A0A1S2VI09</accession>
<dbReference type="OrthoDB" id="981884at2"/>
<dbReference type="Proteomes" id="UP000181790">
    <property type="component" value="Unassembled WGS sequence"/>
</dbReference>
<gene>
    <name evidence="1" type="ORF">BLX24_17415</name>
</gene>
<evidence type="ECO:0000313" key="1">
    <source>
        <dbReference type="EMBL" id="OIN57875.1"/>
    </source>
</evidence>
<dbReference type="AlphaFoldDB" id="A0A1S2VI09"/>
<reference evidence="1 2" key="1">
    <citation type="submission" date="2016-10" db="EMBL/GenBank/DDBJ databases">
        <title>Arsenicibacter rosenii gen. nov., sp. nov., an efficient arsenic-methylating bacterium isolated from an arsenic-contaminated paddy soil.</title>
        <authorList>
            <person name="Huang K."/>
        </authorList>
    </citation>
    <scope>NUCLEOTIDE SEQUENCE [LARGE SCALE GENOMIC DNA]</scope>
    <source>
        <strain evidence="1 2">SM-1</strain>
    </source>
</reference>